<organism evidence="1 2">
    <name type="scientific">Clonostachys rosea f. rosea IK726</name>
    <dbReference type="NCBI Taxonomy" id="1349383"/>
    <lineage>
        <taxon>Eukaryota</taxon>
        <taxon>Fungi</taxon>
        <taxon>Dikarya</taxon>
        <taxon>Ascomycota</taxon>
        <taxon>Pezizomycotina</taxon>
        <taxon>Sordariomycetes</taxon>
        <taxon>Hypocreomycetidae</taxon>
        <taxon>Hypocreales</taxon>
        <taxon>Bionectriaceae</taxon>
        <taxon>Clonostachys</taxon>
    </lineage>
</organism>
<dbReference type="Proteomes" id="UP000836387">
    <property type="component" value="Unassembled WGS sequence"/>
</dbReference>
<sequence>MLLHDLQWPFLAPEQYDMGKVEAVPEISCKTSRPLSKMNGVDAVFITLEEVLRITMGQFIENGTLLGRTWQYILKISATGICKSSLQAFPAMTYNLTDYDGPESSDTLLLDVISSRLGG</sequence>
<name>A0ACA9UAU1_BIOOC</name>
<comment type="caution">
    <text evidence="1">The sequence shown here is derived from an EMBL/GenBank/DDBJ whole genome shotgun (WGS) entry which is preliminary data.</text>
</comment>
<evidence type="ECO:0000313" key="1">
    <source>
        <dbReference type="EMBL" id="CAG9950288.1"/>
    </source>
</evidence>
<protein>
    <submittedName>
        <fullName evidence="1">Uncharacterized protein</fullName>
    </submittedName>
</protein>
<accession>A0ACA9UAU1</accession>
<evidence type="ECO:0000313" key="2">
    <source>
        <dbReference type="Proteomes" id="UP000836387"/>
    </source>
</evidence>
<keyword evidence="2" id="KW-1185">Reference proteome</keyword>
<proteinExistence type="predicted"/>
<reference evidence="1" key="2">
    <citation type="submission" date="2021-10" db="EMBL/GenBank/DDBJ databases">
        <authorList>
            <person name="Piombo E."/>
        </authorList>
    </citation>
    <scope>NUCLEOTIDE SEQUENCE</scope>
</reference>
<dbReference type="EMBL" id="CADEHS020000161">
    <property type="protein sequence ID" value="CAG9950288.1"/>
    <property type="molecule type" value="Genomic_DNA"/>
</dbReference>
<gene>
    <name evidence="1" type="ORF">CRV2_00020928</name>
</gene>
<reference evidence="1" key="1">
    <citation type="submission" date="2020-04" db="EMBL/GenBank/DDBJ databases">
        <authorList>
            <person name="Broberg M."/>
        </authorList>
    </citation>
    <scope>NUCLEOTIDE SEQUENCE</scope>
</reference>